<reference evidence="6" key="1">
    <citation type="journal article" date="2015" name="Proc. Natl. Acad. Sci. U.S.A.">
        <title>Networks of energetic and metabolic interactions define dynamics in microbial communities.</title>
        <authorList>
            <person name="Embree M."/>
            <person name="Liu J.K."/>
            <person name="Al-Bassam M.M."/>
            <person name="Zengler K."/>
        </authorList>
    </citation>
    <scope>NUCLEOTIDE SEQUENCE</scope>
</reference>
<dbReference type="EMBL" id="LNQE01001143">
    <property type="protein sequence ID" value="KUG20782.1"/>
    <property type="molecule type" value="Genomic_DNA"/>
</dbReference>
<evidence type="ECO:0000313" key="6">
    <source>
        <dbReference type="EMBL" id="KUG20782.1"/>
    </source>
</evidence>
<dbReference type="InterPro" id="IPR023407">
    <property type="entry name" value="Ribosomal_eS27_Zn-bd_dom_sf"/>
</dbReference>
<dbReference type="GO" id="GO:0005840">
    <property type="term" value="C:ribosome"/>
    <property type="evidence" value="ECO:0007669"/>
    <property type="project" value="UniProtKB-KW"/>
</dbReference>
<evidence type="ECO:0000256" key="5">
    <source>
        <dbReference type="ARBA" id="ARBA00023274"/>
    </source>
</evidence>
<dbReference type="Gene3D" id="2.20.25.100">
    <property type="entry name" value="Zn-binding ribosomal proteins"/>
    <property type="match status" value="1"/>
</dbReference>
<evidence type="ECO:0000256" key="4">
    <source>
        <dbReference type="ARBA" id="ARBA00022980"/>
    </source>
</evidence>
<proteinExistence type="inferred from homology"/>
<dbReference type="AlphaFoldDB" id="A0A0W8FJA0"/>
<dbReference type="Pfam" id="PF01667">
    <property type="entry name" value="Ribosomal_S27e"/>
    <property type="match status" value="1"/>
</dbReference>
<keyword evidence="5" id="KW-0687">Ribonucleoprotein</keyword>
<keyword evidence="3" id="KW-0862">Zinc</keyword>
<dbReference type="GO" id="GO:0003735">
    <property type="term" value="F:structural constituent of ribosome"/>
    <property type="evidence" value="ECO:0007669"/>
    <property type="project" value="InterPro"/>
</dbReference>
<evidence type="ECO:0000256" key="3">
    <source>
        <dbReference type="ARBA" id="ARBA00022833"/>
    </source>
</evidence>
<organism evidence="6">
    <name type="scientific">hydrocarbon metagenome</name>
    <dbReference type="NCBI Taxonomy" id="938273"/>
    <lineage>
        <taxon>unclassified sequences</taxon>
        <taxon>metagenomes</taxon>
        <taxon>ecological metagenomes</taxon>
    </lineage>
</organism>
<comment type="cofactor">
    <cofactor evidence="1">
        <name>Zn(2+)</name>
        <dbReference type="ChEBI" id="CHEBI:29105"/>
    </cofactor>
</comment>
<sequence length="62" mass="6965">MVRLNRENRTRFFRVKCPDCENEQIVFEKASTVVACTVCGHLLSEPTGGKANIKAEILAELK</sequence>
<comment type="similarity">
    <text evidence="2">Belongs to the eukaryotic ribosomal protein eS27 family.</text>
</comment>
<accession>A0A0W8FJA0</accession>
<dbReference type="InterPro" id="IPR011332">
    <property type="entry name" value="Ribosomal_zn-bd"/>
</dbReference>
<protein>
    <submittedName>
        <fullName evidence="6">Ssu ribosomal protein s27e</fullName>
    </submittedName>
</protein>
<dbReference type="GO" id="GO:1990904">
    <property type="term" value="C:ribonucleoprotein complex"/>
    <property type="evidence" value="ECO:0007669"/>
    <property type="project" value="UniProtKB-KW"/>
</dbReference>
<evidence type="ECO:0000256" key="1">
    <source>
        <dbReference type="ARBA" id="ARBA00001947"/>
    </source>
</evidence>
<dbReference type="PANTHER" id="PTHR11594">
    <property type="entry name" value="40S RIBOSOMAL PROTEIN S27"/>
    <property type="match status" value="1"/>
</dbReference>
<dbReference type="NCBIfam" id="NF001629">
    <property type="entry name" value="PRK00415.1"/>
    <property type="match status" value="1"/>
</dbReference>
<dbReference type="HAMAP" id="MF_00371">
    <property type="entry name" value="Ribosomal_eS27"/>
    <property type="match status" value="1"/>
</dbReference>
<dbReference type="GO" id="GO:0006412">
    <property type="term" value="P:translation"/>
    <property type="evidence" value="ECO:0007669"/>
    <property type="project" value="InterPro"/>
</dbReference>
<comment type="caution">
    <text evidence="6">The sequence shown here is derived from an EMBL/GenBank/DDBJ whole genome shotgun (WGS) entry which is preliminary data.</text>
</comment>
<gene>
    <name evidence="6" type="ORF">ASZ90_009476</name>
</gene>
<name>A0A0W8FJA0_9ZZZZ</name>
<dbReference type="InterPro" id="IPR000592">
    <property type="entry name" value="Ribosomal_eS27"/>
</dbReference>
<dbReference type="SUPFAM" id="SSF57829">
    <property type="entry name" value="Zn-binding ribosomal proteins"/>
    <property type="match status" value="1"/>
</dbReference>
<evidence type="ECO:0000256" key="2">
    <source>
        <dbReference type="ARBA" id="ARBA00010919"/>
    </source>
</evidence>
<keyword evidence="4 6" id="KW-0689">Ribosomal protein</keyword>